<dbReference type="Gene3D" id="3.40.350.10">
    <property type="entry name" value="Creatinase/prolidase N-terminal domain"/>
    <property type="match status" value="1"/>
</dbReference>
<proteinExistence type="predicted"/>
<evidence type="ECO:0000256" key="1">
    <source>
        <dbReference type="SAM" id="Phobius"/>
    </source>
</evidence>
<dbReference type="InterPro" id="IPR029149">
    <property type="entry name" value="Creatin/AminoP/Spt16_N"/>
</dbReference>
<feature type="domain" description="Peptidase M24" evidence="2">
    <location>
        <begin position="196"/>
        <end position="389"/>
    </location>
</feature>
<dbReference type="PANTHER" id="PTHR46112:SF2">
    <property type="entry name" value="XAA-PRO AMINOPEPTIDASE P-RELATED"/>
    <property type="match status" value="1"/>
</dbReference>
<feature type="transmembrane region" description="Helical" evidence="1">
    <location>
        <begin position="12"/>
        <end position="30"/>
    </location>
</feature>
<dbReference type="Gene3D" id="3.90.230.10">
    <property type="entry name" value="Creatinase/methionine aminopeptidase superfamily"/>
    <property type="match status" value="1"/>
</dbReference>
<dbReference type="CDD" id="cd01066">
    <property type="entry name" value="APP_MetAP"/>
    <property type="match status" value="1"/>
</dbReference>
<dbReference type="InterPro" id="IPR036005">
    <property type="entry name" value="Creatinase/aminopeptidase-like"/>
</dbReference>
<dbReference type="SUPFAM" id="SSF53092">
    <property type="entry name" value="Creatinase/prolidase N-terminal domain"/>
    <property type="match status" value="1"/>
</dbReference>
<dbReference type="PANTHER" id="PTHR46112">
    <property type="entry name" value="AMINOPEPTIDASE"/>
    <property type="match status" value="1"/>
</dbReference>
<evidence type="ECO:0000259" key="2">
    <source>
        <dbReference type="Pfam" id="PF00557"/>
    </source>
</evidence>
<evidence type="ECO:0000313" key="5">
    <source>
        <dbReference type="Proteomes" id="UP000007127"/>
    </source>
</evidence>
<sequence length="419" mass="46242">MQFINKTSLDRIFYYFVFTEFVSVIGKSTITIREAPMALHFERAELSARRTKTVARLEAAGLDGLLMFRQESMFYLTGYDTFGYVFFQCLYLGADGRIALITRAPDLRQAQHTSDIEDIRIWVDGPDVNPALQLRDMLAEFGCGGKKLGVEYDAYGLTAANGKKLDAALDGFCTLTDASRLVSELRVVKSPAELDYIRTAASLADDAWDAALETVHTGAFEGDILAAMQGAIFKGGGDYPGNEFIIGAGRDALLCRYFTGRKHLADTDQITLEWAGAYRHYHAAMMRTIPIGKATSRHVEMHKVATDAMVACRDALKPGEPIGKVFDAYARVCDAGGMKAHRLNACGYSMGTTFAPNWMDWPMFYHGNPVIAEPGMVYFLHMILMDSESGIAMCPGHSVIVTKTGNEAISRHQLDLVTR</sequence>
<dbReference type="Pfam" id="PF00557">
    <property type="entry name" value="Peptidase_M24"/>
    <property type="match status" value="1"/>
</dbReference>
<organism evidence="4 5">
    <name type="scientific">Thalassospira xiamenensis M-5 = DSM 17429</name>
    <dbReference type="NCBI Taxonomy" id="1123366"/>
    <lineage>
        <taxon>Bacteria</taxon>
        <taxon>Pseudomonadati</taxon>
        <taxon>Pseudomonadota</taxon>
        <taxon>Alphaproteobacteria</taxon>
        <taxon>Rhodospirillales</taxon>
        <taxon>Thalassospiraceae</taxon>
        <taxon>Thalassospira</taxon>
    </lineage>
</organism>
<dbReference type="EMBL" id="CP004388">
    <property type="protein sequence ID" value="AJD51197.1"/>
    <property type="molecule type" value="Genomic_DNA"/>
</dbReference>
<keyword evidence="1" id="KW-0812">Transmembrane</keyword>
<gene>
    <name evidence="4" type="ORF">TH3_05385</name>
</gene>
<accession>A0AB72UAQ3</accession>
<protein>
    <submittedName>
        <fullName evidence="4">Xaa-Pro dipeptidase</fullName>
    </submittedName>
</protein>
<dbReference type="KEGG" id="txi:TH3_05385"/>
<reference evidence="4 5" key="1">
    <citation type="journal article" date="2012" name="J. Bacteriol.">
        <title>Genome sequence of Thalassospira xiamenensis type strain M-5.</title>
        <authorList>
            <person name="Lai Q."/>
            <person name="Shao Z."/>
        </authorList>
    </citation>
    <scope>NUCLEOTIDE SEQUENCE [LARGE SCALE GENOMIC DNA]</scope>
    <source>
        <strain evidence="4 5">M-5</strain>
    </source>
</reference>
<keyword evidence="1" id="KW-0472">Membrane</keyword>
<keyword evidence="1" id="KW-1133">Transmembrane helix</keyword>
<evidence type="ECO:0000259" key="3">
    <source>
        <dbReference type="Pfam" id="PF01321"/>
    </source>
</evidence>
<dbReference type="InterPro" id="IPR050659">
    <property type="entry name" value="Peptidase_M24B"/>
</dbReference>
<feature type="domain" description="Creatinase N-terminal" evidence="3">
    <location>
        <begin position="49"/>
        <end position="188"/>
    </location>
</feature>
<dbReference type="InterPro" id="IPR000994">
    <property type="entry name" value="Pept_M24"/>
</dbReference>
<dbReference type="AlphaFoldDB" id="A0AB72UAQ3"/>
<name>A0AB72UAQ3_9PROT</name>
<dbReference type="Proteomes" id="UP000007127">
    <property type="component" value="Chromosome"/>
</dbReference>
<dbReference type="SUPFAM" id="SSF55920">
    <property type="entry name" value="Creatinase/aminopeptidase"/>
    <property type="match status" value="1"/>
</dbReference>
<evidence type="ECO:0000313" key="4">
    <source>
        <dbReference type="EMBL" id="AJD51197.1"/>
    </source>
</evidence>
<dbReference type="Pfam" id="PF01321">
    <property type="entry name" value="Creatinase_N"/>
    <property type="match status" value="1"/>
</dbReference>
<dbReference type="InterPro" id="IPR000587">
    <property type="entry name" value="Creatinase_N"/>
</dbReference>